<keyword evidence="2" id="KW-1185">Reference proteome</keyword>
<dbReference type="InParanoid" id="A0A2P5AMJ3"/>
<evidence type="ECO:0000313" key="2">
    <source>
        <dbReference type="Proteomes" id="UP000237000"/>
    </source>
</evidence>
<evidence type="ECO:0000313" key="1">
    <source>
        <dbReference type="EMBL" id="PON37778.1"/>
    </source>
</evidence>
<dbReference type="Proteomes" id="UP000237000">
    <property type="component" value="Unassembled WGS sequence"/>
</dbReference>
<comment type="caution">
    <text evidence="1">The sequence shown here is derived from an EMBL/GenBank/DDBJ whole genome shotgun (WGS) entry which is preliminary data.</text>
</comment>
<reference evidence="2" key="1">
    <citation type="submission" date="2016-06" db="EMBL/GenBank/DDBJ databases">
        <title>Parallel loss of symbiosis genes in relatives of nitrogen-fixing non-legume Parasponia.</title>
        <authorList>
            <person name="Van Velzen R."/>
            <person name="Holmer R."/>
            <person name="Bu F."/>
            <person name="Rutten L."/>
            <person name="Van Zeijl A."/>
            <person name="Liu W."/>
            <person name="Santuari L."/>
            <person name="Cao Q."/>
            <person name="Sharma T."/>
            <person name="Shen D."/>
            <person name="Roswanjaya Y."/>
            <person name="Wardhani T."/>
            <person name="Kalhor M.S."/>
            <person name="Jansen J."/>
            <person name="Van den Hoogen J."/>
            <person name="Gungor B."/>
            <person name="Hartog M."/>
            <person name="Hontelez J."/>
            <person name="Verver J."/>
            <person name="Yang W.-C."/>
            <person name="Schijlen E."/>
            <person name="Repin R."/>
            <person name="Schilthuizen M."/>
            <person name="Schranz E."/>
            <person name="Heidstra R."/>
            <person name="Miyata K."/>
            <person name="Fedorova E."/>
            <person name="Kohlen W."/>
            <person name="Bisseling T."/>
            <person name="Smit S."/>
            <person name="Geurts R."/>
        </authorList>
    </citation>
    <scope>NUCLEOTIDE SEQUENCE [LARGE SCALE GENOMIC DNA]</scope>
    <source>
        <strain evidence="2">cv. RG33-2</strain>
    </source>
</reference>
<name>A0A2P5AMJ3_TREOI</name>
<protein>
    <submittedName>
        <fullName evidence="1">Uncharacterized protein</fullName>
    </submittedName>
</protein>
<organism evidence="1 2">
    <name type="scientific">Trema orientale</name>
    <name type="common">Charcoal tree</name>
    <name type="synonym">Celtis orientalis</name>
    <dbReference type="NCBI Taxonomy" id="63057"/>
    <lineage>
        <taxon>Eukaryota</taxon>
        <taxon>Viridiplantae</taxon>
        <taxon>Streptophyta</taxon>
        <taxon>Embryophyta</taxon>
        <taxon>Tracheophyta</taxon>
        <taxon>Spermatophyta</taxon>
        <taxon>Magnoliopsida</taxon>
        <taxon>eudicotyledons</taxon>
        <taxon>Gunneridae</taxon>
        <taxon>Pentapetalae</taxon>
        <taxon>rosids</taxon>
        <taxon>fabids</taxon>
        <taxon>Rosales</taxon>
        <taxon>Cannabaceae</taxon>
        <taxon>Trema</taxon>
    </lineage>
</organism>
<accession>A0A2P5AMJ3</accession>
<gene>
    <name evidence="1" type="ORF">TorRG33x02_346650</name>
</gene>
<proteinExistence type="predicted"/>
<dbReference type="EMBL" id="JXTC01000776">
    <property type="protein sequence ID" value="PON37778.1"/>
    <property type="molecule type" value="Genomic_DNA"/>
</dbReference>
<feature type="non-terminal residue" evidence="1">
    <location>
        <position position="1"/>
    </location>
</feature>
<dbReference type="AlphaFoldDB" id="A0A2P5AMJ3"/>
<sequence length="58" mass="6265">VKEALPPPFTGHCATTTMLEAREDDATTSVFRPKVCHRSPFQLTSGTGNLHLCNAPLV</sequence>